<dbReference type="OrthoDB" id="1683373at2759"/>
<evidence type="ECO:0000313" key="5">
    <source>
        <dbReference type="Proteomes" id="UP000515123"/>
    </source>
</evidence>
<keyword evidence="5" id="KW-1185">Reference proteome</keyword>
<dbReference type="GO" id="GO:0005094">
    <property type="term" value="F:Rho GDP-dissociation inhibitor activity"/>
    <property type="evidence" value="ECO:0007669"/>
    <property type="project" value="InterPro"/>
</dbReference>
<dbReference type="Proteomes" id="UP000515123">
    <property type="component" value="Linkage group 6"/>
</dbReference>
<evidence type="ECO:0000256" key="3">
    <source>
        <dbReference type="ARBA" id="ARBA00022490"/>
    </source>
</evidence>
<feature type="compositionally biased region" description="Polar residues" evidence="4">
    <location>
        <begin position="36"/>
        <end position="51"/>
    </location>
</feature>
<feature type="compositionally biased region" description="Basic and acidic residues" evidence="4">
    <location>
        <begin position="10"/>
        <end position="35"/>
    </location>
</feature>
<evidence type="ECO:0000256" key="2">
    <source>
        <dbReference type="ARBA" id="ARBA00009758"/>
    </source>
</evidence>
<dbReference type="GO" id="GO:0005829">
    <property type="term" value="C:cytosol"/>
    <property type="evidence" value="ECO:0007669"/>
    <property type="project" value="TreeGrafter"/>
</dbReference>
<protein>
    <submittedName>
        <fullName evidence="6">Rho GDP-dissociation inhibitor 1-like isoform X2</fullName>
    </submittedName>
</protein>
<name>A0A6P5F3K6_ANACO</name>
<dbReference type="Gene3D" id="2.70.50.30">
    <property type="entry name" value="Coagulation Factor XIII, subunit A, domain 1"/>
    <property type="match status" value="1"/>
</dbReference>
<comment type="subcellular location">
    <subcellularLocation>
        <location evidence="1">Cytoplasm</location>
    </subcellularLocation>
</comment>
<organism evidence="5 6">
    <name type="scientific">Ananas comosus</name>
    <name type="common">Pineapple</name>
    <name type="synonym">Ananas ananas</name>
    <dbReference type="NCBI Taxonomy" id="4615"/>
    <lineage>
        <taxon>Eukaryota</taxon>
        <taxon>Viridiplantae</taxon>
        <taxon>Streptophyta</taxon>
        <taxon>Embryophyta</taxon>
        <taxon>Tracheophyta</taxon>
        <taxon>Spermatophyta</taxon>
        <taxon>Magnoliopsida</taxon>
        <taxon>Liliopsida</taxon>
        <taxon>Poales</taxon>
        <taxon>Bromeliaceae</taxon>
        <taxon>Bromelioideae</taxon>
        <taxon>Ananas</taxon>
    </lineage>
</organism>
<reference evidence="5" key="1">
    <citation type="journal article" date="2015" name="Nat. Genet.">
        <title>The pineapple genome and the evolution of CAM photosynthesis.</title>
        <authorList>
            <person name="Ming R."/>
            <person name="VanBuren R."/>
            <person name="Wai C.M."/>
            <person name="Tang H."/>
            <person name="Schatz M.C."/>
            <person name="Bowers J.E."/>
            <person name="Lyons E."/>
            <person name="Wang M.L."/>
            <person name="Chen J."/>
            <person name="Biggers E."/>
            <person name="Zhang J."/>
            <person name="Huang L."/>
            <person name="Zhang L."/>
            <person name="Miao W."/>
            <person name="Zhang J."/>
            <person name="Ye Z."/>
            <person name="Miao C."/>
            <person name="Lin Z."/>
            <person name="Wang H."/>
            <person name="Zhou H."/>
            <person name="Yim W.C."/>
            <person name="Priest H.D."/>
            <person name="Zheng C."/>
            <person name="Woodhouse M."/>
            <person name="Edger P.P."/>
            <person name="Guyot R."/>
            <person name="Guo H.B."/>
            <person name="Guo H."/>
            <person name="Zheng G."/>
            <person name="Singh R."/>
            <person name="Sharma A."/>
            <person name="Min X."/>
            <person name="Zheng Y."/>
            <person name="Lee H."/>
            <person name="Gurtowski J."/>
            <person name="Sedlazeck F.J."/>
            <person name="Harkess A."/>
            <person name="McKain M.R."/>
            <person name="Liao Z."/>
            <person name="Fang J."/>
            <person name="Liu J."/>
            <person name="Zhang X."/>
            <person name="Zhang Q."/>
            <person name="Hu W."/>
            <person name="Qin Y."/>
            <person name="Wang K."/>
            <person name="Chen L.Y."/>
            <person name="Shirley N."/>
            <person name="Lin Y.R."/>
            <person name="Liu L.Y."/>
            <person name="Hernandez A.G."/>
            <person name="Wright C.L."/>
            <person name="Bulone V."/>
            <person name="Tuskan G.A."/>
            <person name="Heath K."/>
            <person name="Zee F."/>
            <person name="Moore P.H."/>
            <person name="Sunkar R."/>
            <person name="Leebens-Mack J.H."/>
            <person name="Mockler T."/>
            <person name="Bennetzen J.L."/>
            <person name="Freeling M."/>
            <person name="Sankoff D."/>
            <person name="Paterson A.H."/>
            <person name="Zhu X."/>
            <person name="Yang X."/>
            <person name="Smith J.A."/>
            <person name="Cushman J.C."/>
            <person name="Paull R.E."/>
            <person name="Yu Q."/>
        </authorList>
    </citation>
    <scope>NUCLEOTIDE SEQUENCE [LARGE SCALE GENOMIC DNA]</scope>
    <source>
        <strain evidence="5">cv. F153</strain>
    </source>
</reference>
<dbReference type="InterPro" id="IPR014756">
    <property type="entry name" value="Ig_E-set"/>
</dbReference>
<feature type="compositionally biased region" description="Acidic residues" evidence="4">
    <location>
        <begin position="52"/>
        <end position="66"/>
    </location>
</feature>
<proteinExistence type="inferred from homology"/>
<feature type="compositionally biased region" description="Basic and acidic residues" evidence="4">
    <location>
        <begin position="86"/>
        <end position="95"/>
    </location>
</feature>
<sequence>MSFAMGALSRSKDVGLKEKREGEEREREENGKHSSGESLNRQISEASLSGSTEDDDDDDDDDDKEGEEAGKGGKGIDLGPQVSLKEQIEKDKDDESLRRWKEQLLGSVDLSSVGETSEPEVKILSLSIQSPGRPDIVLPLPVEPNSKGVWFTLKEDMQTQFGKLVSKLIAPKKCWGHLARSSSLIHSRHRKRPLHLAILQEDHIPQELSSLTTTAGVTWRSITHLTYAENGHQQQAK</sequence>
<evidence type="ECO:0000313" key="6">
    <source>
        <dbReference type="RefSeq" id="XP_020090539.1"/>
    </source>
</evidence>
<evidence type="ECO:0000256" key="1">
    <source>
        <dbReference type="ARBA" id="ARBA00004496"/>
    </source>
</evidence>
<dbReference type="InterPro" id="IPR024792">
    <property type="entry name" value="RhoGDI_dom_sf"/>
</dbReference>
<dbReference type="SUPFAM" id="SSF81296">
    <property type="entry name" value="E set domains"/>
    <property type="match status" value="1"/>
</dbReference>
<keyword evidence="3" id="KW-0963">Cytoplasm</keyword>
<gene>
    <name evidence="6" type="primary">LOC109711749</name>
</gene>
<dbReference type="RefSeq" id="XP_020090539.1">
    <property type="nucleotide sequence ID" value="XM_020234950.1"/>
</dbReference>
<dbReference type="PANTHER" id="PTHR10980">
    <property type="entry name" value="RHO GDP-DISSOCIATION INHIBITOR"/>
    <property type="match status" value="1"/>
</dbReference>
<dbReference type="PANTHER" id="PTHR10980:SF3">
    <property type="entry name" value="LD16419P"/>
    <property type="match status" value="1"/>
</dbReference>
<evidence type="ECO:0000256" key="4">
    <source>
        <dbReference type="SAM" id="MobiDB-lite"/>
    </source>
</evidence>
<dbReference type="GeneID" id="109711749"/>
<dbReference type="GO" id="GO:0007266">
    <property type="term" value="P:Rho protein signal transduction"/>
    <property type="evidence" value="ECO:0007669"/>
    <property type="project" value="InterPro"/>
</dbReference>
<dbReference type="GO" id="GO:0016020">
    <property type="term" value="C:membrane"/>
    <property type="evidence" value="ECO:0007669"/>
    <property type="project" value="TreeGrafter"/>
</dbReference>
<comment type="similarity">
    <text evidence="2">Belongs to the Rho GDI family.</text>
</comment>
<dbReference type="AlphaFoldDB" id="A0A6P5F3K6"/>
<reference evidence="6" key="2">
    <citation type="submission" date="2025-08" db="UniProtKB">
        <authorList>
            <consortium name="RefSeq"/>
        </authorList>
    </citation>
    <scope>IDENTIFICATION</scope>
    <source>
        <tissue evidence="6">Leaf</tissue>
    </source>
</reference>
<dbReference type="Pfam" id="PF02115">
    <property type="entry name" value="Rho_GDI"/>
    <property type="match status" value="1"/>
</dbReference>
<dbReference type="InterPro" id="IPR000406">
    <property type="entry name" value="Rho_GDI"/>
</dbReference>
<accession>A0A6P5F3K6</accession>
<feature type="region of interest" description="Disordered" evidence="4">
    <location>
        <begin position="1"/>
        <end position="95"/>
    </location>
</feature>